<evidence type="ECO:0000313" key="3">
    <source>
        <dbReference type="Proteomes" id="UP001501565"/>
    </source>
</evidence>
<dbReference type="Pfam" id="PF13175">
    <property type="entry name" value="AAA_15"/>
    <property type="match status" value="1"/>
</dbReference>
<proteinExistence type="predicted"/>
<name>A0ABP7M9L2_9GAMM</name>
<evidence type="ECO:0000313" key="2">
    <source>
        <dbReference type="EMBL" id="GAA3918308.1"/>
    </source>
</evidence>
<comment type="caution">
    <text evidence="2">The sequence shown here is derived from an EMBL/GenBank/DDBJ whole genome shotgun (WGS) entry which is preliminary data.</text>
</comment>
<sequence length="534" mass="61292">MVINEVRYGNRIVELCLDNVGLDCNVFTVVVGRNGCGKSTLLQKICSIFISSFLKNSYRIKDLINYEQGKEETSFDETGCLFYKLENEIHELLIKYRTFIQNGFNLDQLPKKFRETIMNDLHLSNRNTDLHVSHLINGKIKESQEQLPKIIAVSSSPFDKFLLIDESRWHRSINLLEEVYVYRGARTNVNSRKSYTRSKFDQLGASFINFFLKPEKRTNELVPLFSYLGIREKFTVKLNFPFHFSFDQILSEQGDGSRRAVESARFFKGMKDNTSLTDEDIDRIKESVKELNEGLFFNSSSDFFRFRNEPISIELDIYNPNNFETNFLKDFSVLASYDLIDLVNIEFTKEDNSKFFLTDASSGELCILFNILAIAGAISDNSVILLDEPELSLHPEWQREFIPLVKEVFSQYKKCHFILATHSPHIVSSLPSNNSFVVNLETNPAKAISGGSFSLRSSDYQLAETFNSPGHKNEYLISQLVEVLSQLSDGKEIDENFLEKIKNLIKFDSLVNDTDPVKKLLATLKKALEVLQGE</sequence>
<dbReference type="RefSeq" id="WP_344796459.1">
    <property type="nucleotide sequence ID" value="NZ_BAABBN010000004.1"/>
</dbReference>
<reference evidence="3" key="1">
    <citation type="journal article" date="2019" name="Int. J. Syst. Evol. Microbiol.">
        <title>The Global Catalogue of Microorganisms (GCM) 10K type strain sequencing project: providing services to taxonomists for standard genome sequencing and annotation.</title>
        <authorList>
            <consortium name="The Broad Institute Genomics Platform"/>
            <consortium name="The Broad Institute Genome Sequencing Center for Infectious Disease"/>
            <person name="Wu L."/>
            <person name="Ma J."/>
        </authorList>
    </citation>
    <scope>NUCLEOTIDE SEQUENCE [LARGE SCALE GENOMIC DNA]</scope>
    <source>
        <strain evidence="3">JCM 17551</strain>
    </source>
</reference>
<gene>
    <name evidence="2" type="ORF">GCM10022277_11880</name>
</gene>
<organism evidence="2 3">
    <name type="scientific">Litoribacillus peritrichatus</name>
    <dbReference type="NCBI Taxonomy" id="718191"/>
    <lineage>
        <taxon>Bacteria</taxon>
        <taxon>Pseudomonadati</taxon>
        <taxon>Pseudomonadota</taxon>
        <taxon>Gammaproteobacteria</taxon>
        <taxon>Oceanospirillales</taxon>
        <taxon>Oceanospirillaceae</taxon>
        <taxon>Litoribacillus</taxon>
    </lineage>
</organism>
<evidence type="ECO:0000259" key="1">
    <source>
        <dbReference type="SMART" id="SM00382"/>
    </source>
</evidence>
<dbReference type="InterPro" id="IPR003593">
    <property type="entry name" value="AAA+_ATPase"/>
</dbReference>
<dbReference type="Gene3D" id="3.40.50.300">
    <property type="entry name" value="P-loop containing nucleotide triphosphate hydrolases"/>
    <property type="match status" value="2"/>
</dbReference>
<dbReference type="Proteomes" id="UP001501565">
    <property type="component" value="Unassembled WGS sequence"/>
</dbReference>
<keyword evidence="3" id="KW-1185">Reference proteome</keyword>
<protein>
    <recommendedName>
        <fullName evidence="1">AAA+ ATPase domain-containing protein</fullName>
    </recommendedName>
</protein>
<dbReference type="PANTHER" id="PTHR43581:SF2">
    <property type="entry name" value="EXCINUCLEASE ATPASE SUBUNIT"/>
    <property type="match status" value="1"/>
</dbReference>
<dbReference type="PANTHER" id="PTHR43581">
    <property type="entry name" value="ATP/GTP PHOSPHATASE"/>
    <property type="match status" value="1"/>
</dbReference>
<dbReference type="InterPro" id="IPR041685">
    <property type="entry name" value="AAA_GajA/Old/RecF-like"/>
</dbReference>
<dbReference type="EMBL" id="BAABBN010000004">
    <property type="protein sequence ID" value="GAA3918308.1"/>
    <property type="molecule type" value="Genomic_DNA"/>
</dbReference>
<dbReference type="InterPro" id="IPR051396">
    <property type="entry name" value="Bact_Antivir_Def_Nuclease"/>
</dbReference>
<dbReference type="InterPro" id="IPR027417">
    <property type="entry name" value="P-loop_NTPase"/>
</dbReference>
<dbReference type="SUPFAM" id="SSF52540">
    <property type="entry name" value="P-loop containing nucleoside triphosphate hydrolases"/>
    <property type="match status" value="1"/>
</dbReference>
<accession>A0ABP7M9L2</accession>
<feature type="domain" description="AAA+ ATPase" evidence="1">
    <location>
        <begin position="24"/>
        <end position="442"/>
    </location>
</feature>
<dbReference type="SMART" id="SM00382">
    <property type="entry name" value="AAA"/>
    <property type="match status" value="1"/>
</dbReference>